<dbReference type="NCBIfam" id="TIGR00296">
    <property type="entry name" value="TIGR00296 family protein"/>
    <property type="match status" value="1"/>
</dbReference>
<dbReference type="AlphaFoldDB" id="A0A1R2BLN7"/>
<dbReference type="InterPro" id="IPR036071">
    <property type="entry name" value="AMMECR1_dom_sf"/>
</dbReference>
<dbReference type="SUPFAM" id="SSF143447">
    <property type="entry name" value="AMMECR1-like"/>
    <property type="match status" value="1"/>
</dbReference>
<dbReference type="Proteomes" id="UP000187209">
    <property type="component" value="Unassembled WGS sequence"/>
</dbReference>
<dbReference type="EMBL" id="MPUH01000561">
    <property type="protein sequence ID" value="OMJ77707.1"/>
    <property type="molecule type" value="Genomic_DNA"/>
</dbReference>
<dbReference type="InterPro" id="IPR027485">
    <property type="entry name" value="AMMECR1_N"/>
</dbReference>
<name>A0A1R2BLN7_9CILI</name>
<evidence type="ECO:0000313" key="3">
    <source>
        <dbReference type="Proteomes" id="UP000187209"/>
    </source>
</evidence>
<comment type="caution">
    <text evidence="2">The sequence shown here is derived from an EMBL/GenBank/DDBJ whole genome shotgun (WGS) entry which is preliminary data.</text>
</comment>
<feature type="domain" description="AMMECR1" evidence="1">
    <location>
        <begin position="1"/>
        <end position="209"/>
    </location>
</feature>
<dbReference type="OrthoDB" id="24630at2759"/>
<dbReference type="PANTHER" id="PTHR13016:SF0">
    <property type="entry name" value="AMME SYNDROME CANDIDATE GENE 1 PROTEIN"/>
    <property type="match status" value="1"/>
</dbReference>
<reference evidence="2 3" key="1">
    <citation type="submission" date="2016-11" db="EMBL/GenBank/DDBJ databases">
        <title>The macronuclear genome of Stentor coeruleus: a giant cell with tiny introns.</title>
        <authorList>
            <person name="Slabodnick M."/>
            <person name="Ruby J.G."/>
            <person name="Reiff S.B."/>
            <person name="Swart E.C."/>
            <person name="Gosai S."/>
            <person name="Prabakaran S."/>
            <person name="Witkowska E."/>
            <person name="Larue G.E."/>
            <person name="Fisher S."/>
            <person name="Freeman R.M."/>
            <person name="Gunawardena J."/>
            <person name="Chu W."/>
            <person name="Stover N.A."/>
            <person name="Gregory B.D."/>
            <person name="Nowacki M."/>
            <person name="Derisi J."/>
            <person name="Roy S.W."/>
            <person name="Marshall W.F."/>
            <person name="Sood P."/>
        </authorList>
    </citation>
    <scope>NUCLEOTIDE SEQUENCE [LARGE SCALE GENOMIC DNA]</scope>
    <source>
        <strain evidence="2">WM001</strain>
    </source>
</reference>
<gene>
    <name evidence="2" type="ORF">SteCoe_22655</name>
</gene>
<dbReference type="InterPro" id="IPR023473">
    <property type="entry name" value="AMMECR1"/>
</dbReference>
<evidence type="ECO:0000313" key="2">
    <source>
        <dbReference type="EMBL" id="OMJ77707.1"/>
    </source>
</evidence>
<proteinExistence type="predicted"/>
<evidence type="ECO:0000259" key="1">
    <source>
        <dbReference type="PROSITE" id="PS51112"/>
    </source>
</evidence>
<dbReference type="InterPro" id="IPR002733">
    <property type="entry name" value="AMMECR1_domain"/>
</dbReference>
<dbReference type="PANTHER" id="PTHR13016">
    <property type="entry name" value="AMMECR1 HOMOLOG"/>
    <property type="match status" value="1"/>
</dbReference>
<dbReference type="PROSITE" id="PS51112">
    <property type="entry name" value="AMMECR1"/>
    <property type="match status" value="1"/>
</dbReference>
<keyword evidence="3" id="KW-1185">Reference proteome</keyword>
<organism evidence="2 3">
    <name type="scientific">Stentor coeruleus</name>
    <dbReference type="NCBI Taxonomy" id="5963"/>
    <lineage>
        <taxon>Eukaryota</taxon>
        <taxon>Sar</taxon>
        <taxon>Alveolata</taxon>
        <taxon>Ciliophora</taxon>
        <taxon>Postciliodesmatophora</taxon>
        <taxon>Heterotrichea</taxon>
        <taxon>Heterotrichida</taxon>
        <taxon>Stentoridae</taxon>
        <taxon>Stentor</taxon>
    </lineage>
</organism>
<accession>A0A1R2BLN7</accession>
<sequence>MENAVQATKAMCAACFEVLISNLKKEDTEIPVERLFADEPQVSICCPLFVTWTIGADKDLRGCIGTFDQSSEVGSLLPRYALVSALNDTRFSPITLNEVQHLQVAVSLLTNFTPIQDPLAWEVGRHGIEIEFRMAGRNYSGTFLPEVASEQGWDQATTLVYLFKKAGYKPSNPNRPPEDIVREVRPNLKVKTYESSKLSMSHAEFLKYIRERTGN</sequence>
<dbReference type="Pfam" id="PF01871">
    <property type="entry name" value="AMMECR1"/>
    <property type="match status" value="1"/>
</dbReference>
<protein>
    <recommendedName>
        <fullName evidence="1">AMMECR1 domain-containing protein</fullName>
    </recommendedName>
</protein>
<dbReference type="Gene3D" id="3.30.700.20">
    <property type="entry name" value="Hypothetical protein ph0010, domain 1"/>
    <property type="match status" value="1"/>
</dbReference>